<dbReference type="Pfam" id="PF00107">
    <property type="entry name" value="ADH_zinc_N"/>
    <property type="match status" value="1"/>
</dbReference>
<dbReference type="SUPFAM" id="SSF51735">
    <property type="entry name" value="NAD(P)-binding Rossmann-fold domains"/>
    <property type="match status" value="1"/>
</dbReference>
<dbReference type="SUPFAM" id="SSF50129">
    <property type="entry name" value="GroES-like"/>
    <property type="match status" value="1"/>
</dbReference>
<dbReference type="Gene3D" id="3.40.50.720">
    <property type="entry name" value="NAD(P)-binding Rossmann-like Domain"/>
    <property type="match status" value="1"/>
</dbReference>
<name>A0A378TJN8_9MYCO</name>
<feature type="domain" description="Enoyl reductase (ER)" evidence="1">
    <location>
        <begin position="10"/>
        <end position="333"/>
    </location>
</feature>
<dbReference type="InterPro" id="IPR011032">
    <property type="entry name" value="GroES-like_sf"/>
</dbReference>
<dbReference type="SMART" id="SM00829">
    <property type="entry name" value="PKS_ER"/>
    <property type="match status" value="1"/>
</dbReference>
<dbReference type="Pfam" id="PF08240">
    <property type="entry name" value="ADH_N"/>
    <property type="match status" value="1"/>
</dbReference>
<accession>A0A378TJN8</accession>
<dbReference type="InterPro" id="IPR036291">
    <property type="entry name" value="NAD(P)-bd_dom_sf"/>
</dbReference>
<evidence type="ECO:0000313" key="2">
    <source>
        <dbReference type="EMBL" id="STZ61008.1"/>
    </source>
</evidence>
<dbReference type="PANTHER" id="PTHR45033">
    <property type="match status" value="1"/>
</dbReference>
<keyword evidence="3" id="KW-1185">Reference proteome</keyword>
<dbReference type="PANTHER" id="PTHR45033:SF2">
    <property type="entry name" value="ZINC-TYPE ALCOHOL DEHYDROGENASE-LIKE PROTEIN C1773.06C"/>
    <property type="match status" value="1"/>
</dbReference>
<dbReference type="Proteomes" id="UP000254978">
    <property type="component" value="Unassembled WGS sequence"/>
</dbReference>
<keyword evidence="2" id="KW-0560">Oxidoreductase</keyword>
<protein>
    <submittedName>
        <fullName evidence="2">Alcohol dehydrogenase</fullName>
        <ecNumber evidence="2">1.1.1.1</ecNumber>
    </submittedName>
</protein>
<evidence type="ECO:0000313" key="3">
    <source>
        <dbReference type="Proteomes" id="UP000254978"/>
    </source>
</evidence>
<reference evidence="2 3" key="1">
    <citation type="submission" date="2018-06" db="EMBL/GenBank/DDBJ databases">
        <authorList>
            <consortium name="Pathogen Informatics"/>
            <person name="Doyle S."/>
        </authorList>
    </citation>
    <scope>NUCLEOTIDE SEQUENCE [LARGE SCALE GENOMIC DNA]</scope>
    <source>
        <strain evidence="2 3">NCTC10821</strain>
    </source>
</reference>
<dbReference type="AlphaFoldDB" id="A0A378TJN8"/>
<dbReference type="CDD" id="cd08276">
    <property type="entry name" value="MDR7"/>
    <property type="match status" value="1"/>
</dbReference>
<dbReference type="Gene3D" id="3.90.180.10">
    <property type="entry name" value="Medium-chain alcohol dehydrogenases, catalytic domain"/>
    <property type="match status" value="1"/>
</dbReference>
<dbReference type="InterPro" id="IPR013149">
    <property type="entry name" value="ADH-like_C"/>
</dbReference>
<dbReference type="InterPro" id="IPR020843">
    <property type="entry name" value="ER"/>
</dbReference>
<proteinExistence type="predicted"/>
<dbReference type="GO" id="GO:0004022">
    <property type="term" value="F:alcohol dehydrogenase (NAD+) activity"/>
    <property type="evidence" value="ECO:0007669"/>
    <property type="project" value="UniProtKB-EC"/>
</dbReference>
<evidence type="ECO:0000259" key="1">
    <source>
        <dbReference type="SMART" id="SM00829"/>
    </source>
</evidence>
<dbReference type="InterPro" id="IPR052711">
    <property type="entry name" value="Zinc_ADH-like"/>
</dbReference>
<dbReference type="InterPro" id="IPR013154">
    <property type="entry name" value="ADH-like_N"/>
</dbReference>
<sequence>MRRWEMDGIGRHHLRLRDVDIPEPAPGEILVRVSAVSLNYRDKMVIETGRGLDLRFPFTPGSDLAGTVARVGENVTRFEVGERVISTFTPDWRDGTRGGSARTPSYRTLGGFYPGVLAEYVSLSEEWFVSAPDTVSAEQASTLPCAGVTAWFALVERGRVHAGETVLVEGTGGVSLFGIQIAKAHGARVIVSGSAAKLDRARALGADDVVDRQDPDWVSTIYSLTGDHGADHVLEIVGGAHLGAAVEVAAVGGRIHQIGALEGFEISAPAMPLMLKDVVIHGIGTGHRRALEDLVAAVDRVGMTPTVDQVYPMSELPAALDHLDRGPFGKLVVEVAGGG</sequence>
<gene>
    <name evidence="2" type="primary">adhT_3</name>
    <name evidence="2" type="ORF">NCTC10821_04552</name>
</gene>
<organism evidence="2 3">
    <name type="scientific">Mycolicibacterium tokaiense</name>
    <dbReference type="NCBI Taxonomy" id="39695"/>
    <lineage>
        <taxon>Bacteria</taxon>
        <taxon>Bacillati</taxon>
        <taxon>Actinomycetota</taxon>
        <taxon>Actinomycetes</taxon>
        <taxon>Mycobacteriales</taxon>
        <taxon>Mycobacteriaceae</taxon>
        <taxon>Mycolicibacterium</taxon>
    </lineage>
</organism>
<dbReference type="EC" id="1.1.1.1" evidence="2"/>
<dbReference type="EMBL" id="UGQT01000001">
    <property type="protein sequence ID" value="STZ61008.1"/>
    <property type="molecule type" value="Genomic_DNA"/>
</dbReference>